<accession>A0A974H235</accession>
<proteinExistence type="predicted"/>
<feature type="signal peptide" evidence="11">
    <location>
        <begin position="1"/>
        <end position="18"/>
    </location>
</feature>
<evidence type="ECO:0000256" key="7">
    <source>
        <dbReference type="ARBA" id="ARBA00023136"/>
    </source>
</evidence>
<keyword evidence="4" id="KW-0964">Secreted</keyword>
<dbReference type="PANTHER" id="PTHR14002">
    <property type="entry name" value="ENDOGLIN/TGF-BETA RECEPTOR TYPE III"/>
    <property type="match status" value="1"/>
</dbReference>
<keyword evidence="6 11" id="KW-0732">Signal</keyword>
<dbReference type="Proteomes" id="UP000694892">
    <property type="component" value="Chromosome 9_10S"/>
</dbReference>
<evidence type="ECO:0000256" key="5">
    <source>
        <dbReference type="ARBA" id="ARBA00022622"/>
    </source>
</evidence>
<keyword evidence="7" id="KW-0472">Membrane</keyword>
<evidence type="ECO:0000256" key="3">
    <source>
        <dbReference type="ARBA" id="ARBA00022475"/>
    </source>
</evidence>
<dbReference type="Pfam" id="PF00100">
    <property type="entry name" value="Zona_pellucida"/>
    <property type="match status" value="1"/>
</dbReference>
<dbReference type="Gene3D" id="2.60.40.4100">
    <property type="entry name" value="Zona pellucida, ZP-C domain"/>
    <property type="match status" value="1"/>
</dbReference>
<dbReference type="InterPro" id="IPR055355">
    <property type="entry name" value="ZP-C"/>
</dbReference>
<evidence type="ECO:0000259" key="12">
    <source>
        <dbReference type="PROSITE" id="PS51034"/>
    </source>
</evidence>
<evidence type="ECO:0000256" key="2">
    <source>
        <dbReference type="ARBA" id="ARBA00004613"/>
    </source>
</evidence>
<organism evidence="13 14">
    <name type="scientific">Xenopus laevis</name>
    <name type="common">African clawed frog</name>
    <dbReference type="NCBI Taxonomy" id="8355"/>
    <lineage>
        <taxon>Eukaryota</taxon>
        <taxon>Metazoa</taxon>
        <taxon>Chordata</taxon>
        <taxon>Craniata</taxon>
        <taxon>Vertebrata</taxon>
        <taxon>Euteleostomi</taxon>
        <taxon>Amphibia</taxon>
        <taxon>Batrachia</taxon>
        <taxon>Anura</taxon>
        <taxon>Pipoidea</taxon>
        <taxon>Pipidae</taxon>
        <taxon>Xenopodinae</taxon>
        <taxon>Xenopus</taxon>
        <taxon>Xenopus</taxon>
    </lineage>
</organism>
<dbReference type="GO" id="GO:0098552">
    <property type="term" value="C:side of membrane"/>
    <property type="evidence" value="ECO:0007669"/>
    <property type="project" value="UniProtKB-KW"/>
</dbReference>
<protein>
    <recommendedName>
        <fullName evidence="12">ZP domain-containing protein</fullName>
    </recommendedName>
</protein>
<keyword evidence="9" id="KW-0325">Glycoprotein</keyword>
<feature type="domain" description="ZP" evidence="12">
    <location>
        <begin position="45"/>
        <end position="297"/>
    </location>
</feature>
<keyword evidence="3" id="KW-1003">Cell membrane</keyword>
<gene>
    <name evidence="13" type="ORF">XELAEV_18047649mg</name>
</gene>
<dbReference type="Gene3D" id="2.60.40.3210">
    <property type="entry name" value="Zona pellucida, ZP-N domain"/>
    <property type="match status" value="1"/>
</dbReference>
<dbReference type="PRINTS" id="PR00023">
    <property type="entry name" value="ZPELLUCIDA"/>
</dbReference>
<dbReference type="GO" id="GO:0005576">
    <property type="term" value="C:extracellular region"/>
    <property type="evidence" value="ECO:0007669"/>
    <property type="project" value="UniProtKB-SubCell"/>
</dbReference>
<dbReference type="InterPro" id="IPR055356">
    <property type="entry name" value="ZP-N"/>
</dbReference>
<dbReference type="PROSITE" id="PS51034">
    <property type="entry name" value="ZP_2"/>
    <property type="match status" value="1"/>
</dbReference>
<dbReference type="PANTHER" id="PTHR14002:SF58">
    <property type="entry name" value="UROMODULIN-LIKE"/>
    <property type="match status" value="1"/>
</dbReference>
<comment type="subcellular location">
    <subcellularLocation>
        <location evidence="1">Cell membrane</location>
        <topology evidence="1">Lipid-anchor</topology>
        <topology evidence="1">GPI-anchor</topology>
    </subcellularLocation>
    <subcellularLocation>
        <location evidence="2">Secreted</location>
    </subcellularLocation>
</comment>
<keyword evidence="10" id="KW-0449">Lipoprotein</keyword>
<reference evidence="14" key="1">
    <citation type="journal article" date="2016" name="Nature">
        <title>Genome evolution in the allotetraploid frog Xenopus laevis.</title>
        <authorList>
            <person name="Session A.M."/>
            <person name="Uno Y."/>
            <person name="Kwon T."/>
            <person name="Chapman J.A."/>
            <person name="Toyoda A."/>
            <person name="Takahashi S."/>
            <person name="Fukui A."/>
            <person name="Hikosaka A."/>
            <person name="Suzuki A."/>
            <person name="Kondo M."/>
            <person name="van Heeringen S.J."/>
            <person name="Quigley I."/>
            <person name="Heinz S."/>
            <person name="Ogino H."/>
            <person name="Ochi H."/>
            <person name="Hellsten U."/>
            <person name="Lyons J.B."/>
            <person name="Simakov O."/>
            <person name="Putnam N."/>
            <person name="Stites J."/>
            <person name="Kuroki Y."/>
            <person name="Tanaka T."/>
            <person name="Michiue T."/>
            <person name="Watanabe M."/>
            <person name="Bogdanovic O."/>
            <person name="Lister R."/>
            <person name="Georgiou G."/>
            <person name="Paranjpe S.S."/>
            <person name="van Kruijsbergen I."/>
            <person name="Shu S."/>
            <person name="Carlson J."/>
            <person name="Kinoshita T."/>
            <person name="Ohta Y."/>
            <person name="Mawaribuchi S."/>
            <person name="Jenkins J."/>
            <person name="Grimwood J."/>
            <person name="Schmutz J."/>
            <person name="Mitros T."/>
            <person name="Mozaffari S.V."/>
            <person name="Suzuki Y."/>
            <person name="Haramoto Y."/>
            <person name="Yamamoto T.S."/>
            <person name="Takagi C."/>
            <person name="Heald R."/>
            <person name="Miller K."/>
            <person name="Haudenschild C."/>
            <person name="Kitzman J."/>
            <person name="Nakayama T."/>
            <person name="Izutsu Y."/>
            <person name="Robert J."/>
            <person name="Fortriede J."/>
            <person name="Burns K."/>
            <person name="Lotay V."/>
            <person name="Karimi K."/>
            <person name="Yasuoka Y."/>
            <person name="Dichmann D.S."/>
            <person name="Flajnik M.F."/>
            <person name="Houston D.W."/>
            <person name="Shendure J."/>
            <person name="DuPasquier L."/>
            <person name="Vize P.D."/>
            <person name="Zorn A.M."/>
            <person name="Ito M."/>
            <person name="Marcotte E.M."/>
            <person name="Wallingford J.B."/>
            <person name="Ito Y."/>
            <person name="Asashima M."/>
            <person name="Ueno N."/>
            <person name="Matsuda Y."/>
            <person name="Veenstra G.J."/>
            <person name="Fujiyama A."/>
            <person name="Harland R.M."/>
            <person name="Taira M."/>
            <person name="Rokhsar D.S."/>
        </authorList>
    </citation>
    <scope>NUCLEOTIDE SEQUENCE [LARGE SCALE GENOMIC DNA]</scope>
    <source>
        <strain evidence="14">J</strain>
    </source>
</reference>
<dbReference type="InterPro" id="IPR001507">
    <property type="entry name" value="ZP_dom"/>
</dbReference>
<evidence type="ECO:0000256" key="11">
    <source>
        <dbReference type="SAM" id="SignalP"/>
    </source>
</evidence>
<dbReference type="Pfam" id="PF23344">
    <property type="entry name" value="ZP-N"/>
    <property type="match status" value="1"/>
</dbReference>
<dbReference type="AlphaFoldDB" id="A0A974H235"/>
<sequence length="349" mass="39249">MQLVTTLMFICAAASVSCAISSTQLRVQRSDVECPQDIAVCPKVTCDSNNFGFCVDKQELLNIKVDINNVHLLDRRCLANVVDDKVCIDWPIGSYVCGTTVEITDTHVTYKNIMFLQPDPSYVIYREEYRFNVSCKFPLDMLTSLGTVLYPIIVIITIPVEGYGEFKVGMAVYKDVSFTTPYDSDVFLSTHSMLYVGVFIYDDYLNEFNLVMKKCYATPTPNPNDAVKYDIIKEGCPNSADKTIRILENGESSKGKFEVQMFKFIGDYSRVYLHCEVYLCHKSKSCKPDCTGRKSFNELPEAIGSLRLGPIDRSDITTDYDDSPADSAGKTTSGVFILFGYLLSSYLFF</sequence>
<dbReference type="FunFam" id="2.60.40.4100:FF:000001">
    <property type="entry name" value="alpha-tectorin isoform X1"/>
    <property type="match status" value="1"/>
</dbReference>
<dbReference type="EMBL" id="CM004483">
    <property type="protein sequence ID" value="OCT61621.1"/>
    <property type="molecule type" value="Genomic_DNA"/>
</dbReference>
<evidence type="ECO:0000256" key="9">
    <source>
        <dbReference type="ARBA" id="ARBA00023180"/>
    </source>
</evidence>
<dbReference type="InterPro" id="IPR048290">
    <property type="entry name" value="ZP_chr"/>
</dbReference>
<dbReference type="SMART" id="SM00241">
    <property type="entry name" value="ZP"/>
    <property type="match status" value="1"/>
</dbReference>
<evidence type="ECO:0000256" key="8">
    <source>
        <dbReference type="ARBA" id="ARBA00023157"/>
    </source>
</evidence>
<evidence type="ECO:0000256" key="6">
    <source>
        <dbReference type="ARBA" id="ARBA00022729"/>
    </source>
</evidence>
<evidence type="ECO:0000313" key="14">
    <source>
        <dbReference type="Proteomes" id="UP000694892"/>
    </source>
</evidence>
<feature type="chain" id="PRO_5036925690" description="ZP domain-containing protein" evidence="11">
    <location>
        <begin position="19"/>
        <end position="349"/>
    </location>
</feature>
<dbReference type="OMA" id="KSCKPDC"/>
<evidence type="ECO:0000256" key="1">
    <source>
        <dbReference type="ARBA" id="ARBA00004609"/>
    </source>
</evidence>
<evidence type="ECO:0000256" key="10">
    <source>
        <dbReference type="ARBA" id="ARBA00023288"/>
    </source>
</evidence>
<name>A0A974H235_XENLA</name>
<dbReference type="InterPro" id="IPR042235">
    <property type="entry name" value="ZP-C_dom"/>
</dbReference>
<dbReference type="GO" id="GO:0005886">
    <property type="term" value="C:plasma membrane"/>
    <property type="evidence" value="ECO:0007669"/>
    <property type="project" value="UniProtKB-SubCell"/>
</dbReference>
<keyword evidence="5" id="KW-0336">GPI-anchor</keyword>
<keyword evidence="8" id="KW-1015">Disulfide bond</keyword>
<evidence type="ECO:0000313" key="13">
    <source>
        <dbReference type="EMBL" id="OCT61621.1"/>
    </source>
</evidence>
<evidence type="ECO:0000256" key="4">
    <source>
        <dbReference type="ARBA" id="ARBA00022525"/>
    </source>
</evidence>